<feature type="transmembrane region" description="Helical" evidence="13">
    <location>
        <begin position="256"/>
        <end position="276"/>
    </location>
</feature>
<protein>
    <recommendedName>
        <fullName evidence="11">Cystinosin homolog</fullName>
    </recommendedName>
</protein>
<keyword evidence="9" id="KW-0458">Lysosome</keyword>
<evidence type="ECO:0000256" key="6">
    <source>
        <dbReference type="ARBA" id="ARBA00022847"/>
    </source>
</evidence>
<feature type="chain" id="PRO_5028879738" description="Cystinosin homolog" evidence="14">
    <location>
        <begin position="29"/>
        <end position="410"/>
    </location>
</feature>
<comment type="catalytic activity">
    <reaction evidence="10">
        <text>L-cystine(out) + H(+)(out) = L-cystine(in) + H(+)(in)</text>
        <dbReference type="Rhea" id="RHEA:66172"/>
        <dbReference type="ChEBI" id="CHEBI:15378"/>
        <dbReference type="ChEBI" id="CHEBI:35491"/>
    </reaction>
    <physiologicalReaction direction="left-to-right" evidence="10">
        <dbReference type="Rhea" id="RHEA:66173"/>
    </physiologicalReaction>
</comment>
<feature type="transmembrane region" description="Helical" evidence="13">
    <location>
        <begin position="312"/>
        <end position="335"/>
    </location>
</feature>
<keyword evidence="3" id="KW-0813">Transport</keyword>
<evidence type="ECO:0000256" key="12">
    <source>
        <dbReference type="SAM" id="MobiDB-lite"/>
    </source>
</evidence>
<feature type="transmembrane region" description="Helical" evidence="13">
    <location>
        <begin position="282"/>
        <end position="300"/>
    </location>
</feature>
<evidence type="ECO:0000256" key="7">
    <source>
        <dbReference type="ARBA" id="ARBA00022989"/>
    </source>
</evidence>
<comment type="subcellular location">
    <subcellularLocation>
        <location evidence="1">Lysosome membrane</location>
        <topology evidence="1">Multi-pass membrane protein</topology>
    </subcellularLocation>
</comment>
<dbReference type="EMBL" id="GITU01002275">
    <property type="protein sequence ID" value="MBC1170978.1"/>
    <property type="molecule type" value="Transcribed_RNA"/>
</dbReference>
<dbReference type="Pfam" id="PF04193">
    <property type="entry name" value="PQ-loop"/>
    <property type="match status" value="2"/>
</dbReference>
<evidence type="ECO:0000256" key="10">
    <source>
        <dbReference type="ARBA" id="ARBA00048473"/>
    </source>
</evidence>
<evidence type="ECO:0000256" key="3">
    <source>
        <dbReference type="ARBA" id="ARBA00022448"/>
    </source>
</evidence>
<evidence type="ECO:0000256" key="4">
    <source>
        <dbReference type="ARBA" id="ARBA00022692"/>
    </source>
</evidence>
<feature type="transmembrane region" description="Helical" evidence="13">
    <location>
        <begin position="355"/>
        <end position="374"/>
    </location>
</feature>
<dbReference type="PANTHER" id="PTHR13131:SF5">
    <property type="entry name" value="CYSTINOSIN"/>
    <property type="match status" value="1"/>
</dbReference>
<dbReference type="FunFam" id="1.20.1280.290:FF:000016">
    <property type="entry name" value="Cystinosin homolog"/>
    <property type="match status" value="1"/>
</dbReference>
<dbReference type="VEuPathDB" id="VectorBase:LLONM1_007282"/>
<dbReference type="NCBIfam" id="TIGR00951">
    <property type="entry name" value="2A43"/>
    <property type="match status" value="1"/>
</dbReference>
<dbReference type="GO" id="GO:0005765">
    <property type="term" value="C:lysosomal membrane"/>
    <property type="evidence" value="ECO:0007669"/>
    <property type="project" value="UniProtKB-SubCell"/>
</dbReference>
<keyword evidence="7 13" id="KW-1133">Transmembrane helix</keyword>
<keyword evidence="4 13" id="KW-0812">Transmembrane</keyword>
<dbReference type="SMART" id="SM00679">
    <property type="entry name" value="CTNS"/>
    <property type="match status" value="2"/>
</dbReference>
<dbReference type="AlphaFoldDB" id="A0A7G3AGL9"/>
<keyword evidence="8 13" id="KW-0472">Membrane</keyword>
<evidence type="ECO:0000256" key="14">
    <source>
        <dbReference type="SAM" id="SignalP"/>
    </source>
</evidence>
<evidence type="ECO:0000256" key="5">
    <source>
        <dbReference type="ARBA" id="ARBA00022737"/>
    </source>
</evidence>
<evidence type="ECO:0000256" key="8">
    <source>
        <dbReference type="ARBA" id="ARBA00023136"/>
    </source>
</evidence>
<evidence type="ECO:0000256" key="13">
    <source>
        <dbReference type="SAM" id="Phobius"/>
    </source>
</evidence>
<accession>A0A7G3AGL9</accession>
<dbReference type="PANTHER" id="PTHR13131">
    <property type="entry name" value="CYSTINOSIN"/>
    <property type="match status" value="1"/>
</dbReference>
<name>A0A7G3AGL9_LUTLO</name>
<sequence>MRKFIDSHRLLHFIAFTAVLFLSGQTIAQTDQTYTLSVSSQDLTVLVGENEEFNLVFRGFLNESGKVYFYEQHDGLINVIPNVVDLQPTTQPNAEVVYPIRVEGVHPGHLELTSNYTIGGRSFHDENLFVRITVAISEAIIYVSIVVGWIYFVAWSISFYPQIYYNFQRKSVVGLNPDFLALNIVGFVMYSVFNTALFWSPGIQAEYFERFPRGLNPVLVNDVVFSLHAAFATLVTIAQCFIYERGDQRVSMIARGILGIFLVVVIVCAILAGTNVFHWLDFLYACSYIKLTITLIKYVPQALMNYRRKSTVGWSIGNILLDFTGGILSMLQMMLNAYNYDDWDSIFGDPTKFGLGLFSVAFDIVFIIQHYVLYRNVTPYEELAGENIASQEQNAPESPLEAANEDASSN</sequence>
<keyword evidence="14" id="KW-0732">Signal</keyword>
<evidence type="ECO:0000256" key="11">
    <source>
        <dbReference type="ARBA" id="ARBA00074957"/>
    </source>
</evidence>
<feature type="region of interest" description="Disordered" evidence="12">
    <location>
        <begin position="388"/>
        <end position="410"/>
    </location>
</feature>
<dbReference type="GO" id="GO:0015184">
    <property type="term" value="F:L-cystine transmembrane transporter activity"/>
    <property type="evidence" value="ECO:0007669"/>
    <property type="project" value="TreeGrafter"/>
</dbReference>
<dbReference type="GO" id="GO:0015293">
    <property type="term" value="F:symporter activity"/>
    <property type="evidence" value="ECO:0007669"/>
    <property type="project" value="UniProtKB-KW"/>
</dbReference>
<evidence type="ECO:0000313" key="15">
    <source>
        <dbReference type="EMBL" id="MBC1170978.1"/>
    </source>
</evidence>
<dbReference type="Gene3D" id="1.20.1280.290">
    <property type="match status" value="2"/>
</dbReference>
<comment type="similarity">
    <text evidence="2">Belongs to the cystinosin family.</text>
</comment>
<evidence type="ECO:0000256" key="2">
    <source>
        <dbReference type="ARBA" id="ARBA00006855"/>
    </source>
</evidence>
<feature type="transmembrane region" description="Helical" evidence="13">
    <location>
        <begin position="223"/>
        <end position="244"/>
    </location>
</feature>
<feature type="transmembrane region" description="Helical" evidence="13">
    <location>
        <begin position="180"/>
        <end position="203"/>
    </location>
</feature>
<reference evidence="15" key="1">
    <citation type="journal article" date="2020" name="BMC">
        <title>Leishmania infection induces a limited differential gene expression in the sand fly midgut.</title>
        <authorList>
            <person name="Coutinho-Abreu I.V."/>
            <person name="Serafim T.D."/>
            <person name="Meneses C."/>
            <person name="Kamhawi S."/>
            <person name="Oliveira F."/>
            <person name="Valenzuela J.G."/>
        </authorList>
    </citation>
    <scope>NUCLEOTIDE SEQUENCE</scope>
    <source>
        <strain evidence="15">Jacobina</strain>
        <tissue evidence="15">Midgut</tissue>
    </source>
</reference>
<dbReference type="InterPro" id="IPR006603">
    <property type="entry name" value="PQ-loop_rpt"/>
</dbReference>
<dbReference type="FunFam" id="1.20.1280.290:FF:000018">
    <property type="entry name" value="Cystinosin homolog"/>
    <property type="match status" value="1"/>
</dbReference>
<dbReference type="InterPro" id="IPR005282">
    <property type="entry name" value="LC_transporter"/>
</dbReference>
<feature type="signal peptide" evidence="14">
    <location>
        <begin position="1"/>
        <end position="28"/>
    </location>
</feature>
<keyword evidence="5" id="KW-0677">Repeat</keyword>
<organism evidence="15">
    <name type="scientific">Lutzomyia longipalpis</name>
    <name type="common">Sand fly</name>
    <dbReference type="NCBI Taxonomy" id="7200"/>
    <lineage>
        <taxon>Eukaryota</taxon>
        <taxon>Metazoa</taxon>
        <taxon>Ecdysozoa</taxon>
        <taxon>Arthropoda</taxon>
        <taxon>Hexapoda</taxon>
        <taxon>Insecta</taxon>
        <taxon>Pterygota</taxon>
        <taxon>Neoptera</taxon>
        <taxon>Endopterygota</taxon>
        <taxon>Diptera</taxon>
        <taxon>Nematocera</taxon>
        <taxon>Psychodoidea</taxon>
        <taxon>Psychodidae</taxon>
        <taxon>Lutzomyia</taxon>
        <taxon>Lutzomyia</taxon>
    </lineage>
</organism>
<keyword evidence="6" id="KW-0769">Symport</keyword>
<feature type="transmembrane region" description="Helical" evidence="13">
    <location>
        <begin position="139"/>
        <end position="160"/>
    </location>
</feature>
<proteinExistence type="inferred from homology"/>
<evidence type="ECO:0000256" key="1">
    <source>
        <dbReference type="ARBA" id="ARBA00004155"/>
    </source>
</evidence>
<evidence type="ECO:0000256" key="9">
    <source>
        <dbReference type="ARBA" id="ARBA00023228"/>
    </source>
</evidence>